<organism evidence="1 2">
    <name type="scientific">Nitrosomonas communis</name>
    <dbReference type="NCBI Taxonomy" id="44574"/>
    <lineage>
        <taxon>Bacteria</taxon>
        <taxon>Pseudomonadati</taxon>
        <taxon>Pseudomonadota</taxon>
        <taxon>Betaproteobacteria</taxon>
        <taxon>Nitrosomonadales</taxon>
        <taxon>Nitrosomonadaceae</taxon>
        <taxon>Nitrosomonas</taxon>
    </lineage>
</organism>
<name>A0A1I4IQZ5_9PROT</name>
<evidence type="ECO:0000313" key="2">
    <source>
        <dbReference type="Proteomes" id="UP000183287"/>
    </source>
</evidence>
<dbReference type="EMBL" id="FOUB01000001">
    <property type="protein sequence ID" value="SFL56740.1"/>
    <property type="molecule type" value="Genomic_DNA"/>
</dbReference>
<sequence>MYSVWGKSYPVFTVLKSFDKMTCGFKFEVQLPKADVAYRFLDEKFADGKEIHNILLKKVTKEKTFRKRSCRTH</sequence>
<evidence type="ECO:0000313" key="1">
    <source>
        <dbReference type="EMBL" id="SFL56740.1"/>
    </source>
</evidence>
<reference evidence="2" key="1">
    <citation type="submission" date="2016-10" db="EMBL/GenBank/DDBJ databases">
        <authorList>
            <person name="Varghese N."/>
            <person name="Submissions S."/>
        </authorList>
    </citation>
    <scope>NUCLEOTIDE SEQUENCE [LARGE SCALE GENOMIC DNA]</scope>
    <source>
        <strain evidence="2">Nm44</strain>
    </source>
</reference>
<dbReference type="AlphaFoldDB" id="A0A1I4IQZ5"/>
<accession>A0A1I4IQZ5</accession>
<gene>
    <name evidence="1" type="ORF">SAMN05421863_100125</name>
</gene>
<proteinExistence type="predicted"/>
<protein>
    <submittedName>
        <fullName evidence="1">Uncharacterized protein</fullName>
    </submittedName>
</protein>
<dbReference type="Proteomes" id="UP000183287">
    <property type="component" value="Unassembled WGS sequence"/>
</dbReference>
<keyword evidence="2" id="KW-1185">Reference proteome</keyword>